<feature type="domain" description="Ig-like" evidence="2">
    <location>
        <begin position="410"/>
        <end position="498"/>
    </location>
</feature>
<name>A0A0A2M2B0_9FLAO</name>
<dbReference type="eggNOG" id="COG3291">
    <property type="taxonomic scope" value="Bacteria"/>
</dbReference>
<comment type="caution">
    <text evidence="3">The sequence shown here is derived from an EMBL/GenBank/DDBJ whole genome shotgun (WGS) entry which is preliminary data.</text>
</comment>
<evidence type="ECO:0000259" key="2">
    <source>
        <dbReference type="PROSITE" id="PS50835"/>
    </source>
</evidence>
<evidence type="ECO:0000313" key="3">
    <source>
        <dbReference type="EMBL" id="KGO85721.1"/>
    </source>
</evidence>
<feature type="signal peptide" evidence="1">
    <location>
        <begin position="1"/>
        <end position="26"/>
    </location>
</feature>
<reference evidence="3 4" key="1">
    <citation type="submission" date="2013-09" db="EMBL/GenBank/DDBJ databases">
        <authorList>
            <person name="Zeng Z."/>
            <person name="Chen C."/>
        </authorList>
    </citation>
    <scope>NUCLEOTIDE SEQUENCE [LARGE SCALE GENOMIC DNA]</scope>
    <source>
        <strain evidence="3 4">WB 3.3-2</strain>
    </source>
</reference>
<dbReference type="EMBL" id="JRLX01000017">
    <property type="protein sequence ID" value="KGO85721.1"/>
    <property type="molecule type" value="Genomic_DNA"/>
</dbReference>
<keyword evidence="4" id="KW-1185">Reference proteome</keyword>
<dbReference type="RefSeq" id="WP_020213955.1">
    <property type="nucleotide sequence ID" value="NZ_JRLX01000017.1"/>
</dbReference>
<keyword evidence="1" id="KW-0732">Signal</keyword>
<organism evidence="3 4">
    <name type="scientific">Flavobacterium rivuli WB 3.3-2 = DSM 21788</name>
    <dbReference type="NCBI Taxonomy" id="1121895"/>
    <lineage>
        <taxon>Bacteria</taxon>
        <taxon>Pseudomonadati</taxon>
        <taxon>Bacteroidota</taxon>
        <taxon>Flavobacteriia</taxon>
        <taxon>Flavobacteriales</taxon>
        <taxon>Flavobacteriaceae</taxon>
        <taxon>Flavobacterium</taxon>
    </lineage>
</organism>
<evidence type="ECO:0000256" key="1">
    <source>
        <dbReference type="SAM" id="SignalP"/>
    </source>
</evidence>
<dbReference type="PROSITE" id="PS50835">
    <property type="entry name" value="IG_LIKE"/>
    <property type="match status" value="1"/>
</dbReference>
<dbReference type="SUPFAM" id="SSF81296">
    <property type="entry name" value="E set domains"/>
    <property type="match status" value="1"/>
</dbReference>
<dbReference type="eggNOG" id="COG1345">
    <property type="taxonomic scope" value="Bacteria"/>
</dbReference>
<dbReference type="OrthoDB" id="1652165at2"/>
<proteinExistence type="predicted"/>
<sequence length="1281" mass="134672">MKVRKTTFLKKQLMLLLFLISAGAFAQTPTFSAYAPSVVTHRTPITITGSNFTGVTAVRFNTINATSFSVNSNGTAITAVLPEVTGITAGTSSPVSVSVIKSSTTTTFSTTLSYVAPAATPTNAGVTRIITNFNGYFVTSAATGNTSLQPDTSHSLLAFTYDGTQYSTAPNSEMGTTLTSGTRGTTTGAYTQGNFRALPINNIAGTAGPSNSGDPNLIVLAKNIDGSSTTSVPTAQSVQGLTVRDVLIDGIRGLDLGTGVTNLPSSSVLSFQASNILTNVAEDAIPDILVSQVASPSNNSFDVFCFVDVNGNIVGKPVQINIFGVNAVGTYKTDFFSLPAAAALNTARVNGVATPGGETRDIRLVAYRLIDFGITEANRTQAVQFKVMPSGTSDPAFMAYNRSSFDVPAPEINTQPASVAACSGTATFSVTLNLGQGTEVPTYQWEKDGMPITEGTSGITGTATATLSVPVNGANAGIYTVLVTNPSGAVRSTPAYLNTILLASTGSVTCYDPAVTTYVETGAVGNTPTYQWYSTTRTAGTTPTALNTGTDTAIQGATSARYTPSAFNQNQSYYYFAKVFPAGNDCVIAAKYTPVLEFKVNRAAPGTATSDYLSFCAGGTATITLANSVGTRQWQQSTDGGATWTNVTTGTGGTTTVYRTAPLSVTTKFRALVASGACTGTTSNEITVTVNEVTVWTGATDILWNTATNWSCGTVPTIYNKVQIPAVTVQGRMPNVIGNQGYAKDITVDNGARLTVNTSGTLNVVNNIAVATGGFFTVENNASLVQQNSTIANTGNVKVTRNSNNLYKLDYTLWSSPVTGQNLQAFSPSTLSTRFYVYGTAPAPTQANPNAVHEYYLTVDPALTSFAAAKAYLIRMPNMISGNGTYNAGTSATVFQGDFTGVPNNGTITLPLNTQDARYTAIGNPYASPISVADFYAGNTTVLDNTTGIYFWRKKNDATVSSYAVLSNAAFVPNTAYAINGNHGGDPNYTSGGSTQRDFYPVSGGNAANPNWRISQGQGFIVKTKAGVANPQITFTNSMRREAPASGNQAFFRTGETVASRFWLNIVGNTEQEFSQMAVAYLADATLDLDYSYEASSRTNAANVTLYSLSQDTALTIQARPSFTTTDVVPVGFNAATAGSFNIALDHFDGVFTDGQNIYLKDNATNAVHDLRNGNYTFATEAGRFDERFEVVFTTDALGTETPQLNANNVIIFKEGSSININAGTAQMTDVTVYDVRGRVLFTKSGINATTTVVSGLQAAQEVLIIEVNTVKGKVSKKLVF</sequence>
<feature type="chain" id="PRO_5001991749" description="Ig-like domain-containing protein" evidence="1">
    <location>
        <begin position="27"/>
        <end position="1281"/>
    </location>
</feature>
<protein>
    <recommendedName>
        <fullName evidence="2">Ig-like domain-containing protein</fullName>
    </recommendedName>
</protein>
<evidence type="ECO:0000313" key="4">
    <source>
        <dbReference type="Proteomes" id="UP000030152"/>
    </source>
</evidence>
<gene>
    <name evidence="3" type="ORF">Q765_14980</name>
</gene>
<dbReference type="InterPro" id="IPR014756">
    <property type="entry name" value="Ig_E-set"/>
</dbReference>
<accession>A0A0A2M2B0</accession>
<dbReference type="Proteomes" id="UP000030152">
    <property type="component" value="Unassembled WGS sequence"/>
</dbReference>
<dbReference type="InterPro" id="IPR036179">
    <property type="entry name" value="Ig-like_dom_sf"/>
</dbReference>
<dbReference type="Gene3D" id="2.60.40.10">
    <property type="entry name" value="Immunoglobulins"/>
    <property type="match status" value="2"/>
</dbReference>
<dbReference type="InterPro" id="IPR013783">
    <property type="entry name" value="Ig-like_fold"/>
</dbReference>
<dbReference type="NCBIfam" id="NF033708">
    <property type="entry name" value="T9SS_Cterm_ChiA"/>
    <property type="match status" value="1"/>
</dbReference>
<dbReference type="SUPFAM" id="SSF48726">
    <property type="entry name" value="Immunoglobulin"/>
    <property type="match status" value="1"/>
</dbReference>
<dbReference type="STRING" id="1121895.GCA_000378485_02785"/>
<dbReference type="InterPro" id="IPR007110">
    <property type="entry name" value="Ig-like_dom"/>
</dbReference>